<reference evidence="18 19" key="1">
    <citation type="submission" date="2019-03" db="EMBL/GenBank/DDBJ databases">
        <title>Genomic Encyclopedia of Type Strains, Phase IV (KMG-IV): sequencing the most valuable type-strain genomes for metagenomic binning, comparative biology and taxonomic classification.</title>
        <authorList>
            <person name="Goeker M."/>
        </authorList>
    </citation>
    <scope>NUCLEOTIDE SEQUENCE [LARGE SCALE GENOMIC DNA]</scope>
    <source>
        <strain evidence="18 19">DSM 5604</strain>
    </source>
</reference>
<dbReference type="InterPro" id="IPR012340">
    <property type="entry name" value="NA-bd_OB-fold"/>
</dbReference>
<dbReference type="SUPFAM" id="SSF52540">
    <property type="entry name" value="P-loop containing nucleoside triphosphate hydrolases"/>
    <property type="match status" value="2"/>
</dbReference>
<dbReference type="NCBIfam" id="NF008163">
    <property type="entry name" value="PRK10917.1-1"/>
    <property type="match status" value="1"/>
</dbReference>
<dbReference type="Pfam" id="PF00270">
    <property type="entry name" value="DEAD"/>
    <property type="match status" value="1"/>
</dbReference>
<dbReference type="PANTHER" id="PTHR47964:SF1">
    <property type="entry name" value="ATP-DEPENDENT DNA HELICASE HOMOLOG RECG, CHLOROPLASTIC"/>
    <property type="match status" value="1"/>
</dbReference>
<keyword evidence="7 15" id="KW-0067">ATP-binding</keyword>
<dbReference type="Gene3D" id="3.40.50.300">
    <property type="entry name" value="P-loop containing nucleotide triphosphate hydrolases"/>
    <property type="match status" value="2"/>
</dbReference>
<feature type="domain" description="Helicase C-terminal" evidence="17">
    <location>
        <begin position="482"/>
        <end position="628"/>
    </location>
</feature>
<dbReference type="SMART" id="SM00490">
    <property type="entry name" value="HELICc"/>
    <property type="match status" value="1"/>
</dbReference>
<evidence type="ECO:0000256" key="12">
    <source>
        <dbReference type="ARBA" id="ARBA00034617"/>
    </source>
</evidence>
<dbReference type="NCBIfam" id="NF008166">
    <property type="entry name" value="PRK10917.1-4"/>
    <property type="match status" value="1"/>
</dbReference>
<proteinExistence type="inferred from homology"/>
<dbReference type="InterPro" id="IPR033454">
    <property type="entry name" value="RecG_wedge"/>
</dbReference>
<dbReference type="InterPro" id="IPR001650">
    <property type="entry name" value="Helicase_C-like"/>
</dbReference>
<dbReference type="CDD" id="cd17992">
    <property type="entry name" value="DEXHc_RecG"/>
    <property type="match status" value="1"/>
</dbReference>
<dbReference type="EMBL" id="SNZA01000002">
    <property type="protein sequence ID" value="TDR14215.1"/>
    <property type="molecule type" value="Genomic_DNA"/>
</dbReference>
<dbReference type="InterPro" id="IPR027417">
    <property type="entry name" value="P-loop_NTPase"/>
</dbReference>
<evidence type="ECO:0000256" key="14">
    <source>
        <dbReference type="ARBA" id="ARBA00048988"/>
    </source>
</evidence>
<keyword evidence="3 15" id="KW-0547">Nucleotide-binding</keyword>
<dbReference type="InterPro" id="IPR045562">
    <property type="entry name" value="RecG_dom3_C"/>
</dbReference>
<comment type="catalytic activity">
    <reaction evidence="14 15">
        <text>ATP + H2O = ADP + phosphate + H(+)</text>
        <dbReference type="Rhea" id="RHEA:13065"/>
        <dbReference type="ChEBI" id="CHEBI:15377"/>
        <dbReference type="ChEBI" id="CHEBI:15378"/>
        <dbReference type="ChEBI" id="CHEBI:30616"/>
        <dbReference type="ChEBI" id="CHEBI:43474"/>
        <dbReference type="ChEBI" id="CHEBI:456216"/>
        <dbReference type="EC" id="5.6.2.4"/>
    </reaction>
</comment>
<comment type="caution">
    <text evidence="18">The sequence shown here is derived from an EMBL/GenBank/DDBJ whole genome shotgun (WGS) entry which is preliminary data.</text>
</comment>
<comment type="catalytic activity">
    <reaction evidence="12 15">
        <text>Couples ATP hydrolysis with the unwinding of duplex DNA by translocating in the 3'-5' direction.</text>
        <dbReference type="EC" id="5.6.2.4"/>
    </reaction>
</comment>
<sequence length="693" mass="77363">MIDALETLDIKELKGVGAAMAEKLAKLHIHTVQDALFHLPIRYQDRTRVVPIGQLRFGDEAVIEGEVSGCEIKMGKRRSLICRVRDHSGSLCLRFFHFNAAQKKQLEQSGRVRCFGEIRRGSTGFEMYHPEYTVLKDDEPHEGSEQLTPIYPLTEGVTQTKIRQICEQALERLTPYNLREWLPDNMRQQFSLPSLADAIHFLHHPTRGTDLEQLKRGAHPAQYRLSFEELMAHQLSLIGKRQMAKHDRAIVVPEPGQLVDQLLAELPFSPTGAQQRVSQEILQDLGTGHPMLRLVQGDVGSGKTLVAAMAAAAVVQQGYQVAVMAPTEILAEQHYLNFKQWFEPLGIEVAWMIGKLKGKQREAELERIASGSASIVVGTHALFQETVSFKGLALAIIDEQHRFGVHQRMALREKGLQAGFQPHQLIMTATPIPRTLAMSAYADLDCSIIDELPPGRTPVNTIVVSDQRREEVIQRVRHACEEGKQAYWVCTLIEESEALQCQAAEDTAILLQEHLAGLSIGLVHGRLKAQEKADIMARFKAGEIQLLVATTVIEVGVDVPNASLMVIENPERLGLAQLHQLRGRVGRGQAASHCVLLYHAPLGQQGKARLSTMRETTDGFKIAEKDLELRGPGELLGARQTGLLEFKVADLQRDKALLSQVQQAAAQLYKEYPEHVSPLLSRWLPKHQQYLNV</sequence>
<dbReference type="PANTHER" id="PTHR47964">
    <property type="entry name" value="ATP-DEPENDENT DNA HELICASE HOMOLOG RECG, CHLOROPLASTIC"/>
    <property type="match status" value="1"/>
</dbReference>
<evidence type="ECO:0000256" key="15">
    <source>
        <dbReference type="RuleBase" id="RU363016"/>
    </source>
</evidence>
<dbReference type="InterPro" id="IPR014001">
    <property type="entry name" value="Helicase_ATP-bd"/>
</dbReference>
<dbReference type="Gene3D" id="2.40.50.140">
    <property type="entry name" value="Nucleic acid-binding proteins"/>
    <property type="match status" value="1"/>
</dbReference>
<dbReference type="InterPro" id="IPR047112">
    <property type="entry name" value="RecG/Mfd"/>
</dbReference>
<evidence type="ECO:0000259" key="16">
    <source>
        <dbReference type="PROSITE" id="PS51192"/>
    </source>
</evidence>
<keyword evidence="5 15" id="KW-0378">Hydrolase</keyword>
<dbReference type="NCBIfam" id="NF008165">
    <property type="entry name" value="PRK10917.1-3"/>
    <property type="match status" value="1"/>
</dbReference>
<evidence type="ECO:0000313" key="18">
    <source>
        <dbReference type="EMBL" id="TDR14215.1"/>
    </source>
</evidence>
<dbReference type="InterPro" id="IPR004609">
    <property type="entry name" value="ATP-dep_DNA_helicase_RecG"/>
</dbReference>
<dbReference type="GO" id="GO:0016887">
    <property type="term" value="F:ATP hydrolysis activity"/>
    <property type="evidence" value="ECO:0007669"/>
    <property type="project" value="RHEA"/>
</dbReference>
<accession>A0A4R6X5E1</accession>
<dbReference type="EC" id="5.6.2.4" evidence="13 15"/>
<dbReference type="GO" id="GO:0006281">
    <property type="term" value="P:DNA repair"/>
    <property type="evidence" value="ECO:0007669"/>
    <property type="project" value="UniProtKB-UniRule"/>
</dbReference>
<evidence type="ECO:0000256" key="4">
    <source>
        <dbReference type="ARBA" id="ARBA00022763"/>
    </source>
</evidence>
<dbReference type="GO" id="GO:0043138">
    <property type="term" value="F:3'-5' DNA helicase activity"/>
    <property type="evidence" value="ECO:0007669"/>
    <property type="project" value="UniProtKB-EC"/>
</dbReference>
<evidence type="ECO:0000256" key="2">
    <source>
        <dbReference type="ARBA" id="ARBA00017846"/>
    </source>
</evidence>
<keyword evidence="8" id="KW-0238">DNA-binding</keyword>
<evidence type="ECO:0000256" key="13">
    <source>
        <dbReference type="ARBA" id="ARBA00034808"/>
    </source>
</evidence>
<feature type="domain" description="Helicase ATP-binding" evidence="16">
    <location>
        <begin position="284"/>
        <end position="449"/>
    </location>
</feature>
<evidence type="ECO:0000313" key="19">
    <source>
        <dbReference type="Proteomes" id="UP000295729"/>
    </source>
</evidence>
<dbReference type="CDD" id="cd04488">
    <property type="entry name" value="RecG_wedge_OBF"/>
    <property type="match status" value="1"/>
</dbReference>
<dbReference type="PROSITE" id="PS51194">
    <property type="entry name" value="HELICASE_CTER"/>
    <property type="match status" value="1"/>
</dbReference>
<dbReference type="Proteomes" id="UP000295729">
    <property type="component" value="Unassembled WGS sequence"/>
</dbReference>
<keyword evidence="6 15" id="KW-0347">Helicase</keyword>
<dbReference type="SMART" id="SM00487">
    <property type="entry name" value="DEXDc"/>
    <property type="match status" value="1"/>
</dbReference>
<dbReference type="GO" id="GO:0003677">
    <property type="term" value="F:DNA binding"/>
    <property type="evidence" value="ECO:0007669"/>
    <property type="project" value="UniProtKB-KW"/>
</dbReference>
<evidence type="ECO:0000256" key="1">
    <source>
        <dbReference type="ARBA" id="ARBA00007504"/>
    </source>
</evidence>
<evidence type="ECO:0000256" key="5">
    <source>
        <dbReference type="ARBA" id="ARBA00022801"/>
    </source>
</evidence>
<evidence type="ECO:0000256" key="7">
    <source>
        <dbReference type="ARBA" id="ARBA00022840"/>
    </source>
</evidence>
<dbReference type="Pfam" id="PF17191">
    <property type="entry name" value="RecG_wedge"/>
    <property type="match status" value="1"/>
</dbReference>
<keyword evidence="10 15" id="KW-0234">DNA repair</keyword>
<protein>
    <recommendedName>
        <fullName evidence="2 15">ATP-dependent DNA helicase RecG</fullName>
        <ecNumber evidence="13 15">5.6.2.4</ecNumber>
    </recommendedName>
</protein>
<keyword evidence="4 15" id="KW-0227">DNA damage</keyword>
<dbReference type="FunFam" id="3.40.50.300:FF:000391">
    <property type="entry name" value="ATP-dependent DNA helicase RecG"/>
    <property type="match status" value="1"/>
</dbReference>
<evidence type="ECO:0000256" key="10">
    <source>
        <dbReference type="ARBA" id="ARBA00023204"/>
    </source>
</evidence>
<evidence type="ECO:0000256" key="3">
    <source>
        <dbReference type="ARBA" id="ARBA00022741"/>
    </source>
</evidence>
<dbReference type="SUPFAM" id="SSF50249">
    <property type="entry name" value="Nucleic acid-binding proteins"/>
    <property type="match status" value="1"/>
</dbReference>
<dbReference type="PROSITE" id="PS51192">
    <property type="entry name" value="HELICASE_ATP_BIND_1"/>
    <property type="match status" value="1"/>
</dbReference>
<name>A0A4R6X5E1_9GAMM</name>
<dbReference type="GO" id="GO:0006310">
    <property type="term" value="P:DNA recombination"/>
    <property type="evidence" value="ECO:0007669"/>
    <property type="project" value="UniProtKB-UniRule"/>
</dbReference>
<dbReference type="Pfam" id="PF19833">
    <property type="entry name" value="RecG_dom3_C"/>
    <property type="match status" value="1"/>
</dbReference>
<evidence type="ECO:0000256" key="9">
    <source>
        <dbReference type="ARBA" id="ARBA00023172"/>
    </source>
</evidence>
<evidence type="ECO:0000256" key="8">
    <source>
        <dbReference type="ARBA" id="ARBA00023125"/>
    </source>
</evidence>
<evidence type="ECO:0000256" key="6">
    <source>
        <dbReference type="ARBA" id="ARBA00022806"/>
    </source>
</evidence>
<dbReference type="OrthoDB" id="9804325at2"/>
<dbReference type="RefSeq" id="WP_133561681.1">
    <property type="nucleotide sequence ID" value="NZ_SNZA01000002.1"/>
</dbReference>
<dbReference type="NCBIfam" id="NF008168">
    <property type="entry name" value="PRK10917.2-2"/>
    <property type="match status" value="1"/>
</dbReference>
<organism evidence="18 19">
    <name type="scientific">Marinomonas communis</name>
    <dbReference type="NCBI Taxonomy" id="28254"/>
    <lineage>
        <taxon>Bacteria</taxon>
        <taxon>Pseudomonadati</taxon>
        <taxon>Pseudomonadota</taxon>
        <taxon>Gammaproteobacteria</taxon>
        <taxon>Oceanospirillales</taxon>
        <taxon>Oceanospirillaceae</taxon>
        <taxon>Marinomonas</taxon>
    </lineage>
</organism>
<evidence type="ECO:0000259" key="17">
    <source>
        <dbReference type="PROSITE" id="PS51194"/>
    </source>
</evidence>
<evidence type="ECO:0000256" key="11">
    <source>
        <dbReference type="ARBA" id="ARBA00023235"/>
    </source>
</evidence>
<dbReference type="NCBIfam" id="TIGR00643">
    <property type="entry name" value="recG"/>
    <property type="match status" value="1"/>
</dbReference>
<dbReference type="Gene3D" id="1.10.150.20">
    <property type="entry name" value="5' to 3' exonuclease, C-terminal subdomain"/>
    <property type="match status" value="1"/>
</dbReference>
<comment type="function">
    <text evidence="15">Plays a critical role in recombination and DNA repair. Helps process Holliday junction intermediates to mature products by catalyzing branch migration. Has replication fork regression activity, unwinds stalled or blocked replication forks to make a HJ that can be resolved. Has a DNA unwinding activity characteristic of a DNA helicase with 3'-5' polarity.</text>
</comment>
<gene>
    <name evidence="18" type="ORF">C8D85_1748</name>
</gene>
<dbReference type="InterPro" id="IPR011545">
    <property type="entry name" value="DEAD/DEAH_box_helicase_dom"/>
</dbReference>
<dbReference type="GO" id="GO:0005524">
    <property type="term" value="F:ATP binding"/>
    <property type="evidence" value="ECO:0007669"/>
    <property type="project" value="UniProtKB-KW"/>
</dbReference>
<keyword evidence="19" id="KW-1185">Reference proteome</keyword>
<dbReference type="Pfam" id="PF00271">
    <property type="entry name" value="Helicase_C"/>
    <property type="match status" value="1"/>
</dbReference>
<keyword evidence="11" id="KW-0413">Isomerase</keyword>
<keyword evidence="9 15" id="KW-0233">DNA recombination</keyword>
<comment type="similarity">
    <text evidence="1 15">Belongs to the helicase family. RecG subfamily.</text>
</comment>
<dbReference type="AlphaFoldDB" id="A0A4R6X5E1"/>